<dbReference type="Proteomes" id="UP000623467">
    <property type="component" value="Unassembled WGS sequence"/>
</dbReference>
<reference evidence="3" key="1">
    <citation type="submission" date="2020-05" db="EMBL/GenBank/DDBJ databases">
        <title>Mycena genomes resolve the evolution of fungal bioluminescence.</title>
        <authorList>
            <person name="Tsai I.J."/>
        </authorList>
    </citation>
    <scope>NUCLEOTIDE SEQUENCE</scope>
    <source>
        <strain evidence="3">160909Yilan</strain>
    </source>
</reference>
<evidence type="ECO:0000313" key="4">
    <source>
        <dbReference type="Proteomes" id="UP000623467"/>
    </source>
</evidence>
<evidence type="ECO:0000313" key="3">
    <source>
        <dbReference type="EMBL" id="KAF7367174.1"/>
    </source>
</evidence>
<comment type="caution">
    <text evidence="3">The sequence shown here is derived from an EMBL/GenBank/DDBJ whole genome shotgun (WGS) entry which is preliminary data.</text>
</comment>
<dbReference type="EMBL" id="JACAZH010000006">
    <property type="protein sequence ID" value="KAF7367174.1"/>
    <property type="molecule type" value="Genomic_DNA"/>
</dbReference>
<accession>A0A8H6YYP3</accession>
<dbReference type="OrthoDB" id="3341843at2759"/>
<evidence type="ECO:0000256" key="1">
    <source>
        <dbReference type="SAM" id="Phobius"/>
    </source>
</evidence>
<evidence type="ECO:0000259" key="2">
    <source>
        <dbReference type="Pfam" id="PF20151"/>
    </source>
</evidence>
<gene>
    <name evidence="3" type="ORF">MSAN_00977300</name>
</gene>
<feature type="transmembrane region" description="Helical" evidence="1">
    <location>
        <begin position="147"/>
        <end position="171"/>
    </location>
</feature>
<dbReference type="AlphaFoldDB" id="A0A8H6YYP3"/>
<feature type="domain" description="DUF6533" evidence="2">
    <location>
        <begin position="16"/>
        <end position="59"/>
    </location>
</feature>
<dbReference type="Pfam" id="PF20151">
    <property type="entry name" value="DUF6533"/>
    <property type="match status" value="1"/>
</dbReference>
<proteinExistence type="predicted"/>
<keyword evidence="1" id="KW-1133">Transmembrane helix</keyword>
<name>A0A8H6YYP3_9AGAR</name>
<organism evidence="3 4">
    <name type="scientific">Mycena sanguinolenta</name>
    <dbReference type="NCBI Taxonomy" id="230812"/>
    <lineage>
        <taxon>Eukaryota</taxon>
        <taxon>Fungi</taxon>
        <taxon>Dikarya</taxon>
        <taxon>Basidiomycota</taxon>
        <taxon>Agaricomycotina</taxon>
        <taxon>Agaricomycetes</taxon>
        <taxon>Agaricomycetidae</taxon>
        <taxon>Agaricales</taxon>
        <taxon>Marasmiineae</taxon>
        <taxon>Mycenaceae</taxon>
        <taxon>Mycena</taxon>
    </lineage>
</organism>
<keyword evidence="4" id="KW-1185">Reference proteome</keyword>
<protein>
    <recommendedName>
        <fullName evidence="2">DUF6533 domain-containing protein</fullName>
    </recommendedName>
</protein>
<dbReference type="InterPro" id="IPR045340">
    <property type="entry name" value="DUF6533"/>
</dbReference>
<sequence length="268" mass="30396">MSASATLDDRLIPNTLLSCATILIYDWICTLDKEITHVWLRPVSTGTILFALNRYAPFIDIFVALSAKFQRISPEDCLTRNTIVAWFTVLGIYLSETILMLRTWALWGTQEVGLHIINDPWNLVTELEIRSLLYVPTTGVGCTLGKAGAIIIVAYILLLLLETSIVILTAIQAFRHLRYSREPWLIQLYRDGIVFYVYLLVISLANILVPILAPSMFSNWLASPQRVLHSVLCTRVLLRIRAPSHWTLFQDSIAFDLDESRGTVTFAR</sequence>
<feature type="transmembrane region" description="Helical" evidence="1">
    <location>
        <begin position="83"/>
        <end position="105"/>
    </location>
</feature>
<keyword evidence="1" id="KW-0812">Transmembrane</keyword>
<feature type="transmembrane region" description="Helical" evidence="1">
    <location>
        <begin position="192"/>
        <end position="213"/>
    </location>
</feature>
<keyword evidence="1" id="KW-0472">Membrane</keyword>